<sequence length="126" mass="14002">MDLDVMDKQIKWLKISLKVEMLIGVVAGGILALVLGTMATDSPTSGTLEFIMGALFGFALVATPMLVIPALSIRELNRFPENRKFVFNYLNTVIVLVFVFFPLAIWQIYTLAHLKANADSMHQVES</sequence>
<feature type="transmembrane region" description="Helical" evidence="1">
    <location>
        <begin position="85"/>
        <end position="109"/>
    </location>
</feature>
<reference evidence="2 3" key="1">
    <citation type="journal article" date="2019" name="Int. J. Syst. Evol. Microbiol.">
        <title>The Global Catalogue of Microorganisms (GCM) 10K type strain sequencing project: providing services to taxonomists for standard genome sequencing and annotation.</title>
        <authorList>
            <consortium name="The Broad Institute Genomics Platform"/>
            <consortium name="The Broad Institute Genome Sequencing Center for Infectious Disease"/>
            <person name="Wu L."/>
            <person name="Ma J."/>
        </authorList>
    </citation>
    <scope>NUCLEOTIDE SEQUENCE [LARGE SCALE GENOMIC DNA]</scope>
    <source>
        <strain evidence="2 3">JCM 15134</strain>
    </source>
</reference>
<evidence type="ECO:0000313" key="3">
    <source>
        <dbReference type="Proteomes" id="UP001499915"/>
    </source>
</evidence>
<keyword evidence="1" id="KW-1133">Transmembrane helix</keyword>
<feature type="transmembrane region" description="Helical" evidence="1">
    <location>
        <begin position="51"/>
        <end position="73"/>
    </location>
</feature>
<accession>A0ABN1I267</accession>
<dbReference type="Proteomes" id="UP001499915">
    <property type="component" value="Unassembled WGS sequence"/>
</dbReference>
<feature type="transmembrane region" description="Helical" evidence="1">
    <location>
        <begin position="21"/>
        <end position="39"/>
    </location>
</feature>
<comment type="caution">
    <text evidence="2">The sequence shown here is derived from an EMBL/GenBank/DDBJ whole genome shotgun (WGS) entry which is preliminary data.</text>
</comment>
<gene>
    <name evidence="2" type="ORF">GCM10009104_03730</name>
</gene>
<proteinExistence type="predicted"/>
<dbReference type="EMBL" id="BAAAET010000001">
    <property type="protein sequence ID" value="GAA0682172.1"/>
    <property type="molecule type" value="Genomic_DNA"/>
</dbReference>
<name>A0ABN1I267_9GAMM</name>
<keyword evidence="1" id="KW-0472">Membrane</keyword>
<protein>
    <submittedName>
        <fullName evidence="2">Uncharacterized protein</fullName>
    </submittedName>
</protein>
<keyword evidence="1" id="KW-0812">Transmembrane</keyword>
<evidence type="ECO:0000313" key="2">
    <source>
        <dbReference type="EMBL" id="GAA0682172.1"/>
    </source>
</evidence>
<evidence type="ECO:0000256" key="1">
    <source>
        <dbReference type="SAM" id="Phobius"/>
    </source>
</evidence>
<organism evidence="2 3">
    <name type="scientific">Marinobacterium maritimum</name>
    <dbReference type="NCBI Taxonomy" id="500162"/>
    <lineage>
        <taxon>Bacteria</taxon>
        <taxon>Pseudomonadati</taxon>
        <taxon>Pseudomonadota</taxon>
        <taxon>Gammaproteobacteria</taxon>
        <taxon>Oceanospirillales</taxon>
        <taxon>Oceanospirillaceae</taxon>
        <taxon>Marinobacterium</taxon>
    </lineage>
</organism>
<keyword evidence="3" id="KW-1185">Reference proteome</keyword>